<evidence type="ECO:0000256" key="6">
    <source>
        <dbReference type="ARBA" id="ARBA00022741"/>
    </source>
</evidence>
<dbReference type="GO" id="GO:0004814">
    <property type="term" value="F:arginine-tRNA ligase activity"/>
    <property type="evidence" value="ECO:0007669"/>
    <property type="project" value="InterPro"/>
</dbReference>
<name>A0AAT9IGU3_9GAMM</name>
<keyword evidence="8 11" id="KW-0648">Protein biosynthesis</keyword>
<dbReference type="RefSeq" id="WP_367681082.1">
    <property type="nucleotide sequence ID" value="NZ_OZ060371.1"/>
</dbReference>
<proteinExistence type="inferred from homology"/>
<evidence type="ECO:0000256" key="9">
    <source>
        <dbReference type="ARBA" id="ARBA00023146"/>
    </source>
</evidence>
<dbReference type="GO" id="GO:0006426">
    <property type="term" value="P:glycyl-tRNA aminoacylation"/>
    <property type="evidence" value="ECO:0007669"/>
    <property type="project" value="UniProtKB-UniRule"/>
</dbReference>
<dbReference type="Pfam" id="PF05746">
    <property type="entry name" value="DALR_1"/>
    <property type="match status" value="1"/>
</dbReference>
<evidence type="ECO:0000256" key="3">
    <source>
        <dbReference type="ARBA" id="ARBA00011209"/>
    </source>
</evidence>
<dbReference type="GO" id="GO:0005829">
    <property type="term" value="C:cytosol"/>
    <property type="evidence" value="ECO:0007669"/>
    <property type="project" value="TreeGrafter"/>
</dbReference>
<dbReference type="GO" id="GO:0004820">
    <property type="term" value="F:glycine-tRNA ligase activity"/>
    <property type="evidence" value="ECO:0007669"/>
    <property type="project" value="UniProtKB-UniRule"/>
</dbReference>
<evidence type="ECO:0000256" key="5">
    <source>
        <dbReference type="ARBA" id="ARBA00022598"/>
    </source>
</evidence>
<keyword evidence="5 11" id="KW-0436">Ligase</keyword>
<comment type="catalytic activity">
    <reaction evidence="10 11">
        <text>tRNA(Gly) + glycine + ATP = glycyl-tRNA(Gly) + AMP + diphosphate</text>
        <dbReference type="Rhea" id="RHEA:16013"/>
        <dbReference type="Rhea" id="RHEA-COMP:9664"/>
        <dbReference type="Rhea" id="RHEA-COMP:9683"/>
        <dbReference type="ChEBI" id="CHEBI:30616"/>
        <dbReference type="ChEBI" id="CHEBI:33019"/>
        <dbReference type="ChEBI" id="CHEBI:57305"/>
        <dbReference type="ChEBI" id="CHEBI:78442"/>
        <dbReference type="ChEBI" id="CHEBI:78522"/>
        <dbReference type="ChEBI" id="CHEBI:456215"/>
        <dbReference type="EC" id="6.1.1.14"/>
    </reaction>
</comment>
<evidence type="ECO:0000256" key="10">
    <source>
        <dbReference type="ARBA" id="ARBA00047937"/>
    </source>
</evidence>
<evidence type="ECO:0000256" key="4">
    <source>
        <dbReference type="ARBA" id="ARBA00022490"/>
    </source>
</evidence>
<reference evidence="13" key="1">
    <citation type="submission" date="2024-06" db="EMBL/GenBank/DDBJ databases">
        <authorList>
            <person name="Manzano-Marin A."/>
            <person name="Manzano-Marin A."/>
            <person name="Alejandro Manzano Marin A."/>
        </authorList>
    </citation>
    <scope>NUCLEOTIDE SEQUENCE</scope>
    <source>
        <strain evidence="13">Ancorni-2928</strain>
    </source>
</reference>
<comment type="subunit">
    <text evidence="3 11">Tetramer of two alpha and two beta subunits.</text>
</comment>
<dbReference type="HAMAP" id="MF_00255">
    <property type="entry name" value="Gly_tRNA_synth_beta"/>
    <property type="match status" value="1"/>
</dbReference>
<keyword evidence="4 11" id="KW-0963">Cytoplasm</keyword>
<keyword evidence="9 11" id="KW-0030">Aminoacyl-tRNA synthetase</keyword>
<evidence type="ECO:0000313" key="13">
    <source>
        <dbReference type="EMBL" id="CAL4042418.1"/>
    </source>
</evidence>
<evidence type="ECO:0000256" key="11">
    <source>
        <dbReference type="HAMAP-Rule" id="MF_00255"/>
    </source>
</evidence>
<dbReference type="AlphaFoldDB" id="A0AAT9IGU3"/>
<sequence>MKKKTLLVELITEELPAKNLFGLSKLFSKLVVNELIFYKIKYKNVEWFSSPRRLAIKVNGINNFSIELKKKQRINKKLFFFKNKKTIKENEKKVQYHYSDLENYKKYKKQLYTNSEYIENNKNEYIEFIFSKIVLISLKKLTLKSTIMSWNNKSIKFIRPVRNLLVLLDEKNILVNIFGMQSNRLTFGHFYMNKRVISVIEAKEYPLILEKKGQVLVNHYVRKDVILKDLKKKADLIGGIVKFSKKLLEEVTSLVEWPKVLIASFPKRFLSIPSEIITHIMERDQKFFPIFDKNNNLINKFLLVSNISPKCSRGIVNGNEKVIIARLSDAQFFFSVDRKRKLKKCFADLKNIIFHTSLGSLLDRSKRIIRLVKYVCRLTNKNNVLSIQAAKLSKCDLVTNVVREFPKMQGKIGSIYALLDGENRKVSLAIKEQYDNINIEEDVPDSDISCNLAIADKIDMLTGMFIANSRVSSSGDPFGMRRSSIGLILIILKKKLDINIDNLISTAVSLYKVNDAVHNRVMIKVKNFLLDRIFNFYVNKNYNKSVINSVIFGNDINFVSINNKINFINNIYCSKQFIQLINLYKRLNKILKKNSILISKKIKFFLLENKQERVLYKYFIFIKNKITFLKNEKKYKSFFFLLNKLTNLVDYFFKKVLVNDKNIEIKTNRLSLLNFIFVFLNSVVNFSFF</sequence>
<evidence type="ECO:0000256" key="8">
    <source>
        <dbReference type="ARBA" id="ARBA00022917"/>
    </source>
</evidence>
<dbReference type="EC" id="6.1.1.14" evidence="11"/>
<dbReference type="PANTHER" id="PTHR30075:SF2">
    <property type="entry name" value="GLYCINE--TRNA LIGASE, CHLOROPLASTIC_MITOCHONDRIAL 2"/>
    <property type="match status" value="1"/>
</dbReference>
<dbReference type="EMBL" id="OZ060371">
    <property type="protein sequence ID" value="CAL4042418.1"/>
    <property type="molecule type" value="Genomic_DNA"/>
</dbReference>
<keyword evidence="7 11" id="KW-0067">ATP-binding</keyword>
<dbReference type="InterPro" id="IPR008909">
    <property type="entry name" value="DALR_anticod-bd"/>
</dbReference>
<protein>
    <recommendedName>
        <fullName evidence="11">Glycine--tRNA ligase beta subunit</fullName>
        <ecNumber evidence="11">6.1.1.14</ecNumber>
    </recommendedName>
    <alternativeName>
        <fullName evidence="11">Glycyl-tRNA synthetase beta subunit</fullName>
        <shortName evidence="11">GlyRS</shortName>
    </alternativeName>
</protein>
<dbReference type="PROSITE" id="PS50861">
    <property type="entry name" value="AA_TRNA_LIGASE_II_GLYAB"/>
    <property type="match status" value="1"/>
</dbReference>
<dbReference type="PRINTS" id="PR01045">
    <property type="entry name" value="TRNASYNTHGB"/>
</dbReference>
<comment type="subcellular location">
    <subcellularLocation>
        <location evidence="1 11">Cytoplasm</location>
    </subcellularLocation>
</comment>
<evidence type="ECO:0000256" key="1">
    <source>
        <dbReference type="ARBA" id="ARBA00004496"/>
    </source>
</evidence>
<dbReference type="GO" id="GO:0006420">
    <property type="term" value="P:arginyl-tRNA aminoacylation"/>
    <property type="evidence" value="ECO:0007669"/>
    <property type="project" value="InterPro"/>
</dbReference>
<dbReference type="InterPro" id="IPR015944">
    <property type="entry name" value="Gly-tRNA-synth_bsu"/>
</dbReference>
<feature type="domain" description="DALR anticodon binding" evidence="12">
    <location>
        <begin position="584"/>
        <end position="676"/>
    </location>
</feature>
<organism evidence="13">
    <name type="scientific">Buchnera aphidicola</name>
    <name type="common">Anoecia corni</name>
    <dbReference type="NCBI Taxonomy" id="2994477"/>
    <lineage>
        <taxon>Bacteria</taxon>
        <taxon>Pseudomonadati</taxon>
        <taxon>Pseudomonadota</taxon>
        <taxon>Gammaproteobacteria</taxon>
        <taxon>Enterobacterales</taxon>
        <taxon>Erwiniaceae</taxon>
        <taxon>Buchnera</taxon>
    </lineage>
</organism>
<evidence type="ECO:0000256" key="7">
    <source>
        <dbReference type="ARBA" id="ARBA00022840"/>
    </source>
</evidence>
<gene>
    <name evidence="11 13" type="primary">glyS</name>
    <name evidence="13" type="ORF">BUANCORI2928_107</name>
</gene>
<dbReference type="PANTHER" id="PTHR30075">
    <property type="entry name" value="GLYCYL-TRNA SYNTHETASE"/>
    <property type="match status" value="1"/>
</dbReference>
<dbReference type="Pfam" id="PF02092">
    <property type="entry name" value="tRNA_synt_2f"/>
    <property type="match status" value="1"/>
</dbReference>
<dbReference type="GO" id="GO:0005524">
    <property type="term" value="F:ATP binding"/>
    <property type="evidence" value="ECO:0007669"/>
    <property type="project" value="UniProtKB-UniRule"/>
</dbReference>
<dbReference type="InterPro" id="IPR006194">
    <property type="entry name" value="Gly-tRNA-synth_heterodimer"/>
</dbReference>
<dbReference type="NCBIfam" id="TIGR00211">
    <property type="entry name" value="glyS"/>
    <property type="match status" value="1"/>
</dbReference>
<evidence type="ECO:0000259" key="12">
    <source>
        <dbReference type="Pfam" id="PF05746"/>
    </source>
</evidence>
<keyword evidence="6 11" id="KW-0547">Nucleotide-binding</keyword>
<accession>A0AAT9IGU3</accession>
<evidence type="ECO:0000256" key="2">
    <source>
        <dbReference type="ARBA" id="ARBA00008226"/>
    </source>
</evidence>
<comment type="similarity">
    <text evidence="2 11">Belongs to the class-II aminoacyl-tRNA synthetase family.</text>
</comment>